<dbReference type="Proteomes" id="UP000824120">
    <property type="component" value="Chromosome 12"/>
</dbReference>
<keyword evidence="2" id="KW-1185">Reference proteome</keyword>
<organism evidence="1 2">
    <name type="scientific">Solanum commersonii</name>
    <name type="common">Commerson's wild potato</name>
    <name type="synonym">Commerson's nightshade</name>
    <dbReference type="NCBI Taxonomy" id="4109"/>
    <lineage>
        <taxon>Eukaryota</taxon>
        <taxon>Viridiplantae</taxon>
        <taxon>Streptophyta</taxon>
        <taxon>Embryophyta</taxon>
        <taxon>Tracheophyta</taxon>
        <taxon>Spermatophyta</taxon>
        <taxon>Magnoliopsida</taxon>
        <taxon>eudicotyledons</taxon>
        <taxon>Gunneridae</taxon>
        <taxon>Pentapetalae</taxon>
        <taxon>asterids</taxon>
        <taxon>lamiids</taxon>
        <taxon>Solanales</taxon>
        <taxon>Solanaceae</taxon>
        <taxon>Solanoideae</taxon>
        <taxon>Solaneae</taxon>
        <taxon>Solanum</taxon>
    </lineage>
</organism>
<accession>A0A9J5W7I0</accession>
<sequence length="132" mass="15112">MNELQIMSFRHTILGPSIPFAVYPYQKQKKKKRNQCQNKTSCLTIQTYAGKDGLFQVGIKVCENGNCKSCNIQIQQNKPSEIPIFADECTTEQTRKSYTRMLIEVDVTKPIPTEITVMYAHGQSFQQVIVFD</sequence>
<proteinExistence type="predicted"/>
<dbReference type="PANTHER" id="PTHR33233">
    <property type="entry name" value="ENDONUCLEASE/EXONUCLEASE/PHOSPHATASE"/>
    <property type="match status" value="1"/>
</dbReference>
<dbReference type="AlphaFoldDB" id="A0A9J5W7I0"/>
<reference evidence="1 2" key="1">
    <citation type="submission" date="2020-09" db="EMBL/GenBank/DDBJ databases">
        <title>De no assembly of potato wild relative species, Solanum commersonii.</title>
        <authorList>
            <person name="Cho K."/>
        </authorList>
    </citation>
    <scope>NUCLEOTIDE SEQUENCE [LARGE SCALE GENOMIC DNA]</scope>
    <source>
        <strain evidence="1">LZ3.2</strain>
        <tissue evidence="1">Leaf</tissue>
    </source>
</reference>
<name>A0A9J5W7I0_SOLCO</name>
<comment type="caution">
    <text evidence="1">The sequence shown here is derived from an EMBL/GenBank/DDBJ whole genome shotgun (WGS) entry which is preliminary data.</text>
</comment>
<dbReference type="PANTHER" id="PTHR33233:SF17">
    <property type="entry name" value="DUF4283 DOMAIN-CONTAINING PROTEIN"/>
    <property type="match status" value="1"/>
</dbReference>
<gene>
    <name evidence="1" type="ORF">H5410_061061</name>
</gene>
<protein>
    <submittedName>
        <fullName evidence="1">Uncharacterized protein</fullName>
    </submittedName>
</protein>
<evidence type="ECO:0000313" key="1">
    <source>
        <dbReference type="EMBL" id="KAG5571295.1"/>
    </source>
</evidence>
<evidence type="ECO:0000313" key="2">
    <source>
        <dbReference type="Proteomes" id="UP000824120"/>
    </source>
</evidence>
<dbReference type="OrthoDB" id="1939300at2759"/>
<dbReference type="EMBL" id="JACXVP010000012">
    <property type="protein sequence ID" value="KAG5571295.1"/>
    <property type="molecule type" value="Genomic_DNA"/>
</dbReference>